<gene>
    <name evidence="2" type="ORF">AVEN_37110_1</name>
</gene>
<dbReference type="AlphaFoldDB" id="A0A4Y2TI63"/>
<name>A0A4Y2TI63_ARAVE</name>
<feature type="region of interest" description="Disordered" evidence="1">
    <location>
        <begin position="1"/>
        <end position="23"/>
    </location>
</feature>
<evidence type="ECO:0000256" key="1">
    <source>
        <dbReference type="SAM" id="MobiDB-lite"/>
    </source>
</evidence>
<dbReference type="EMBL" id="BGPR01028645">
    <property type="protein sequence ID" value="GBN99931.1"/>
    <property type="molecule type" value="Genomic_DNA"/>
</dbReference>
<comment type="caution">
    <text evidence="2">The sequence shown here is derived from an EMBL/GenBank/DDBJ whole genome shotgun (WGS) entry which is preliminary data.</text>
</comment>
<proteinExistence type="predicted"/>
<dbReference type="Proteomes" id="UP000499080">
    <property type="component" value="Unassembled WGS sequence"/>
</dbReference>
<accession>A0A4Y2TI63</accession>
<protein>
    <submittedName>
        <fullName evidence="2">Uncharacterized protein</fullName>
    </submittedName>
</protein>
<evidence type="ECO:0000313" key="3">
    <source>
        <dbReference type="Proteomes" id="UP000499080"/>
    </source>
</evidence>
<reference evidence="2 3" key="1">
    <citation type="journal article" date="2019" name="Sci. Rep.">
        <title>Orb-weaving spider Araneus ventricosus genome elucidates the spidroin gene catalogue.</title>
        <authorList>
            <person name="Kono N."/>
            <person name="Nakamura H."/>
            <person name="Ohtoshi R."/>
            <person name="Moran D.A.P."/>
            <person name="Shinohara A."/>
            <person name="Yoshida Y."/>
            <person name="Fujiwara M."/>
            <person name="Mori M."/>
            <person name="Tomita M."/>
            <person name="Arakawa K."/>
        </authorList>
    </citation>
    <scope>NUCLEOTIDE SEQUENCE [LARGE SCALE GENOMIC DNA]</scope>
</reference>
<keyword evidence="3" id="KW-1185">Reference proteome</keyword>
<sequence>MSTCRQEFKSGQNLRQSERLFSSRSKTDDYLQFRGASYAGYNFQGIVMDELARIDNEFSKYSQAEPQSREKIGATRVRPILELEGLPSEASSDNMVLEQRNSSINTRANGSFTISRSILEGVKG</sequence>
<evidence type="ECO:0000313" key="2">
    <source>
        <dbReference type="EMBL" id="GBN99931.1"/>
    </source>
</evidence>
<organism evidence="2 3">
    <name type="scientific">Araneus ventricosus</name>
    <name type="common">Orbweaver spider</name>
    <name type="synonym">Epeira ventricosa</name>
    <dbReference type="NCBI Taxonomy" id="182803"/>
    <lineage>
        <taxon>Eukaryota</taxon>
        <taxon>Metazoa</taxon>
        <taxon>Ecdysozoa</taxon>
        <taxon>Arthropoda</taxon>
        <taxon>Chelicerata</taxon>
        <taxon>Arachnida</taxon>
        <taxon>Araneae</taxon>
        <taxon>Araneomorphae</taxon>
        <taxon>Entelegynae</taxon>
        <taxon>Araneoidea</taxon>
        <taxon>Araneidae</taxon>
        <taxon>Araneus</taxon>
    </lineage>
</organism>